<keyword evidence="2" id="KW-0255">Endonuclease</keyword>
<comment type="caution">
    <text evidence="2">The sequence shown here is derived from an EMBL/GenBank/DDBJ whole genome shotgun (WGS) entry which is preliminary data.</text>
</comment>
<dbReference type="Proteomes" id="UP000566985">
    <property type="component" value="Unassembled WGS sequence"/>
</dbReference>
<keyword evidence="2" id="KW-0540">Nuclease</keyword>
<dbReference type="GO" id="GO:0003700">
    <property type="term" value="F:DNA-binding transcription factor activity"/>
    <property type="evidence" value="ECO:0007669"/>
    <property type="project" value="InterPro"/>
</dbReference>
<sequence>MYPSKEEIGALFIYCPDSGSLFWRKPIANGAQPMLAGYVKKDGYRYISIRNKKYLAHRLIWILFNGANPDECIDHKNRDKADNRIENLRLATREQNASNSKTYKTNTTGLKGVSFCKRDKRFIAYITKGGKAKRIGGFSTAQEASDAYKKASLQINKEFSPFN</sequence>
<dbReference type="SUPFAM" id="SSF54060">
    <property type="entry name" value="His-Me finger endonucleases"/>
    <property type="match status" value="1"/>
</dbReference>
<organism evidence="2 3">
    <name type="scientific">Pantoea brenneri</name>
    <dbReference type="NCBI Taxonomy" id="472694"/>
    <lineage>
        <taxon>Bacteria</taxon>
        <taxon>Pseudomonadati</taxon>
        <taxon>Pseudomonadota</taxon>
        <taxon>Gammaproteobacteria</taxon>
        <taxon>Enterobacterales</taxon>
        <taxon>Erwiniaceae</taxon>
        <taxon>Pantoea</taxon>
    </lineage>
</organism>
<dbReference type="InterPro" id="IPR044925">
    <property type="entry name" value="His-Me_finger_sf"/>
</dbReference>
<feature type="domain" description="HNH nuclease" evidence="1">
    <location>
        <begin position="54"/>
        <end position="97"/>
    </location>
</feature>
<gene>
    <name evidence="2" type="ORF">HU668_14965</name>
</gene>
<dbReference type="GO" id="GO:0004519">
    <property type="term" value="F:endonuclease activity"/>
    <property type="evidence" value="ECO:0007669"/>
    <property type="project" value="UniProtKB-KW"/>
</dbReference>
<evidence type="ECO:0000259" key="1">
    <source>
        <dbReference type="Pfam" id="PF13392"/>
    </source>
</evidence>
<accession>A0A7Y6TSZ9</accession>
<dbReference type="Pfam" id="PF13392">
    <property type="entry name" value="HNH_3"/>
    <property type="match status" value="1"/>
</dbReference>
<dbReference type="EMBL" id="JABWPM010000017">
    <property type="protein sequence ID" value="NUY97754.1"/>
    <property type="molecule type" value="Genomic_DNA"/>
</dbReference>
<keyword evidence="2" id="KW-0378">Hydrolase</keyword>
<name>A0A7Y6TSZ9_9GAMM</name>
<protein>
    <submittedName>
        <fullName evidence="2">HNH endonuclease</fullName>
    </submittedName>
</protein>
<dbReference type="Gene3D" id="3.90.75.20">
    <property type="match status" value="1"/>
</dbReference>
<dbReference type="GeneID" id="57346490"/>
<dbReference type="GO" id="GO:0003677">
    <property type="term" value="F:DNA binding"/>
    <property type="evidence" value="ECO:0007669"/>
    <property type="project" value="InterPro"/>
</dbReference>
<evidence type="ECO:0000313" key="2">
    <source>
        <dbReference type="EMBL" id="NUY97754.1"/>
    </source>
</evidence>
<dbReference type="SUPFAM" id="SSF54171">
    <property type="entry name" value="DNA-binding domain"/>
    <property type="match status" value="1"/>
</dbReference>
<dbReference type="InterPro" id="IPR003615">
    <property type="entry name" value="HNH_nuc"/>
</dbReference>
<dbReference type="RefSeq" id="WP_069728511.1">
    <property type="nucleotide sequence ID" value="NZ_JABWPE010000018.1"/>
</dbReference>
<evidence type="ECO:0000313" key="3">
    <source>
        <dbReference type="Proteomes" id="UP000566985"/>
    </source>
</evidence>
<dbReference type="InterPro" id="IPR016177">
    <property type="entry name" value="DNA-bd_dom_sf"/>
</dbReference>
<dbReference type="Gene3D" id="3.30.730.10">
    <property type="entry name" value="AP2/ERF domain"/>
    <property type="match status" value="1"/>
</dbReference>
<reference evidence="2 3" key="1">
    <citation type="submission" date="2020-05" db="EMBL/GenBank/DDBJ databases">
        <title>Whole Genome Sequences of Enterobacteriales Associated with the International Space Station.</title>
        <authorList>
            <person name="Bharadwaj A."/>
            <person name="Daudu R."/>
            <person name="Singh N."/>
            <person name="Wood J."/>
            <person name="Debieu M."/>
            <person name="Mason C."/>
            <person name="Wang C."/>
            <person name="Venkateswaran K."/>
        </authorList>
    </citation>
    <scope>NUCLEOTIDE SEQUENCE [LARGE SCALE GENOMIC DNA]</scope>
    <source>
        <strain evidence="2 3">IF5SW-B1</strain>
    </source>
</reference>
<dbReference type="AlphaFoldDB" id="A0A7Y6TSZ9"/>
<dbReference type="InterPro" id="IPR036955">
    <property type="entry name" value="AP2/ERF_dom_sf"/>
</dbReference>
<proteinExistence type="predicted"/>